<name>A0A8C6I7E1_MUSSI</name>
<dbReference type="GeneTree" id="ENSGT00390000000121"/>
<accession>A0A8C6I7E1</accession>
<feature type="compositionally biased region" description="Low complexity" evidence="1">
    <location>
        <begin position="14"/>
        <end position="29"/>
    </location>
</feature>
<dbReference type="InterPro" id="IPR042372">
    <property type="entry name" value="IL15RA"/>
</dbReference>
<sequence>VTTETAIMPGSRLTPSQTTSAGTTGTGSHKSSRAPSLAATMTLEPTTSTSLRITEISPHSSKMTKASQDLRVPCHRLHTADAHWLLRQKWPSLHRSSWLVQGL</sequence>
<evidence type="ECO:0000313" key="3">
    <source>
        <dbReference type="Proteomes" id="UP000694415"/>
    </source>
</evidence>
<dbReference type="Ensembl" id="ENSMSIT00000039456.1">
    <property type="protein sequence ID" value="ENSMSIP00000031294.1"/>
    <property type="gene ID" value="ENSMSIG00000026089.1"/>
</dbReference>
<dbReference type="Proteomes" id="UP000694415">
    <property type="component" value="Unplaced"/>
</dbReference>
<organism evidence="2 3">
    <name type="scientific">Mus spicilegus</name>
    <name type="common">Mound-building mouse</name>
    <dbReference type="NCBI Taxonomy" id="10103"/>
    <lineage>
        <taxon>Eukaryota</taxon>
        <taxon>Metazoa</taxon>
        <taxon>Chordata</taxon>
        <taxon>Craniata</taxon>
        <taxon>Vertebrata</taxon>
        <taxon>Euteleostomi</taxon>
        <taxon>Mammalia</taxon>
        <taxon>Eutheria</taxon>
        <taxon>Euarchontoglires</taxon>
        <taxon>Glires</taxon>
        <taxon>Rodentia</taxon>
        <taxon>Myomorpha</taxon>
        <taxon>Muroidea</taxon>
        <taxon>Muridae</taxon>
        <taxon>Murinae</taxon>
        <taxon>Mus</taxon>
        <taxon>Mus</taxon>
    </lineage>
</organism>
<dbReference type="PANTHER" id="PTHR15060:SF0">
    <property type="entry name" value="INTERLEUKIN-15 RECEPTOR SUBUNIT ALPHA"/>
    <property type="match status" value="1"/>
</dbReference>
<dbReference type="AlphaFoldDB" id="A0A8C6I7E1"/>
<feature type="region of interest" description="Disordered" evidence="1">
    <location>
        <begin position="1"/>
        <end position="38"/>
    </location>
</feature>
<evidence type="ECO:0000313" key="2">
    <source>
        <dbReference type="Ensembl" id="ENSMSIP00000031294.1"/>
    </source>
</evidence>
<reference evidence="2" key="2">
    <citation type="submission" date="2025-09" db="UniProtKB">
        <authorList>
            <consortium name="Ensembl"/>
        </authorList>
    </citation>
    <scope>IDENTIFICATION</scope>
</reference>
<dbReference type="PANTHER" id="PTHR15060">
    <property type="entry name" value="INTERLEUKIN-15 RECEPTOR SUBUNIT ALPHA"/>
    <property type="match status" value="1"/>
</dbReference>
<evidence type="ECO:0000256" key="1">
    <source>
        <dbReference type="SAM" id="MobiDB-lite"/>
    </source>
</evidence>
<proteinExistence type="predicted"/>
<reference evidence="2" key="1">
    <citation type="submission" date="2025-08" db="UniProtKB">
        <authorList>
            <consortium name="Ensembl"/>
        </authorList>
    </citation>
    <scope>IDENTIFICATION</scope>
</reference>
<protein>
    <submittedName>
        <fullName evidence="2">Interleukin 15 receptor, alpha chain</fullName>
    </submittedName>
</protein>
<keyword evidence="3" id="KW-1185">Reference proteome</keyword>
<dbReference type="GO" id="GO:0042010">
    <property type="term" value="F:interleukin-15 receptor activity"/>
    <property type="evidence" value="ECO:0007669"/>
    <property type="project" value="InterPro"/>
</dbReference>